<comment type="caution">
    <text evidence="1">The sequence shown here is derived from an EMBL/GenBank/DDBJ whole genome shotgun (WGS) entry which is preliminary data.</text>
</comment>
<reference evidence="1 2" key="1">
    <citation type="journal article" date="2013" name="Genome Announc.">
        <title>Draft Genome Sequence of Winogradskyella psychrotolerans RS-3T, Isolated from the Marine Transect of Kongsfjorden, Ny-Alesund, Svalbard, Arctic Ocean.</title>
        <authorList>
            <person name="Kumar Pinnaka A."/>
            <person name="Ara S."/>
            <person name="Singh A."/>
            <person name="Shivaji S."/>
        </authorList>
    </citation>
    <scope>NUCLEOTIDE SEQUENCE [LARGE SCALE GENOMIC DNA]</scope>
    <source>
        <strain evidence="1 2">RS-3</strain>
    </source>
</reference>
<accession>S7X9P1</accession>
<sequence length="39" mass="4619">MFPILNEIYHTKIQYASNYPKVGLDNLIVKQKKIRKSIN</sequence>
<dbReference type="PATRIC" id="fig|641526.4.peg.2334"/>
<protein>
    <submittedName>
        <fullName evidence="1">Uncharacterized protein</fullName>
    </submittedName>
</protein>
<evidence type="ECO:0000313" key="1">
    <source>
        <dbReference type="EMBL" id="EPR72738.1"/>
    </source>
</evidence>
<dbReference type="STRING" id="641526.ADIWIN_2351"/>
<organism evidence="1 2">
    <name type="scientific">Winogradskyella psychrotolerans RS-3</name>
    <dbReference type="NCBI Taxonomy" id="641526"/>
    <lineage>
        <taxon>Bacteria</taxon>
        <taxon>Pseudomonadati</taxon>
        <taxon>Bacteroidota</taxon>
        <taxon>Flavobacteriia</taxon>
        <taxon>Flavobacteriales</taxon>
        <taxon>Flavobacteriaceae</taxon>
        <taxon>Winogradskyella</taxon>
    </lineage>
</organism>
<name>S7X9P1_9FLAO</name>
<dbReference type="EMBL" id="ATMR01000102">
    <property type="protein sequence ID" value="EPR72738.1"/>
    <property type="molecule type" value="Genomic_DNA"/>
</dbReference>
<proteinExistence type="predicted"/>
<dbReference type="Proteomes" id="UP000014962">
    <property type="component" value="Unassembled WGS sequence"/>
</dbReference>
<dbReference type="AlphaFoldDB" id="S7X9P1"/>
<keyword evidence="2" id="KW-1185">Reference proteome</keyword>
<gene>
    <name evidence="1" type="ORF">ADIWIN_2351</name>
</gene>
<evidence type="ECO:0000313" key="2">
    <source>
        <dbReference type="Proteomes" id="UP000014962"/>
    </source>
</evidence>